<feature type="transmembrane region" description="Helical" evidence="2">
    <location>
        <begin position="56"/>
        <end position="73"/>
    </location>
</feature>
<keyword evidence="4" id="KW-1185">Reference proteome</keyword>
<keyword evidence="2" id="KW-1133">Transmembrane helix</keyword>
<evidence type="ECO:0000256" key="2">
    <source>
        <dbReference type="SAM" id="Phobius"/>
    </source>
</evidence>
<dbReference type="EMBL" id="BAAATE010000012">
    <property type="protein sequence ID" value="GAA2668312.1"/>
    <property type="molecule type" value="Genomic_DNA"/>
</dbReference>
<comment type="caution">
    <text evidence="3">The sequence shown here is derived from an EMBL/GenBank/DDBJ whole genome shotgun (WGS) entry which is preliminary data.</text>
</comment>
<feature type="transmembrane region" description="Helical" evidence="2">
    <location>
        <begin position="264"/>
        <end position="285"/>
    </location>
</feature>
<evidence type="ECO:0000256" key="1">
    <source>
        <dbReference type="SAM" id="MobiDB-lite"/>
    </source>
</evidence>
<organism evidence="3 4">
    <name type="scientific">Nonomuraea recticatena</name>
    <dbReference type="NCBI Taxonomy" id="46178"/>
    <lineage>
        <taxon>Bacteria</taxon>
        <taxon>Bacillati</taxon>
        <taxon>Actinomycetota</taxon>
        <taxon>Actinomycetes</taxon>
        <taxon>Streptosporangiales</taxon>
        <taxon>Streptosporangiaceae</taxon>
        <taxon>Nonomuraea</taxon>
    </lineage>
</organism>
<keyword evidence="2" id="KW-0812">Transmembrane</keyword>
<proteinExistence type="predicted"/>
<protein>
    <recommendedName>
        <fullName evidence="5">DUF3995 domain-containing protein</fullName>
    </recommendedName>
</protein>
<dbReference type="Proteomes" id="UP001501666">
    <property type="component" value="Unassembled WGS sequence"/>
</dbReference>
<sequence>MKRQTRARAAYAAATVLAVDAAAHLYWTTGAIWPAPDVRTLSLAVLNMEVPFTPRVLLPLAAALLTASAALITTTRLGDLEAGASGVASVGDRSVAASGDGGGAAARPVGSRHGGAESPHGIDDEFGVADVGGGDGGFGDTADRRIGGLAGAELSGAAIRRVGVRRRGAEGDRGVGGRFGVADSGGGIGGVAAAGAGAGGGGGGGFRGGGGEVGRVGARRMPGLLVAPVVRLVTGVLALGVLARAVLGLVWAFGFGVQTSTPFYWLNALLYTPLCLALFVAVVVARGTAAPADGPARDHGVKIS</sequence>
<reference evidence="4" key="1">
    <citation type="journal article" date="2019" name="Int. J. Syst. Evol. Microbiol.">
        <title>The Global Catalogue of Microorganisms (GCM) 10K type strain sequencing project: providing services to taxonomists for standard genome sequencing and annotation.</title>
        <authorList>
            <consortium name="The Broad Institute Genomics Platform"/>
            <consortium name="The Broad Institute Genome Sequencing Center for Infectious Disease"/>
            <person name="Wu L."/>
            <person name="Ma J."/>
        </authorList>
    </citation>
    <scope>NUCLEOTIDE SEQUENCE [LARGE SCALE GENOMIC DNA]</scope>
    <source>
        <strain evidence="4">JCM 6835</strain>
    </source>
</reference>
<evidence type="ECO:0008006" key="5">
    <source>
        <dbReference type="Google" id="ProtNLM"/>
    </source>
</evidence>
<gene>
    <name evidence="3" type="ORF">GCM10010412_046260</name>
</gene>
<name>A0ABP6EJ82_9ACTN</name>
<accession>A0ABP6EJ82</accession>
<feature type="region of interest" description="Disordered" evidence="1">
    <location>
        <begin position="99"/>
        <end position="122"/>
    </location>
</feature>
<keyword evidence="2" id="KW-0472">Membrane</keyword>
<feature type="transmembrane region" description="Helical" evidence="2">
    <location>
        <begin position="229"/>
        <end position="252"/>
    </location>
</feature>
<evidence type="ECO:0000313" key="4">
    <source>
        <dbReference type="Proteomes" id="UP001501666"/>
    </source>
</evidence>
<evidence type="ECO:0000313" key="3">
    <source>
        <dbReference type="EMBL" id="GAA2668312.1"/>
    </source>
</evidence>
<feature type="transmembrane region" description="Helical" evidence="2">
    <location>
        <begin position="12"/>
        <end position="36"/>
    </location>
</feature>